<protein>
    <submittedName>
        <fullName evidence="2">Uncharacterized protein</fullName>
    </submittedName>
</protein>
<comment type="caution">
    <text evidence="2">The sequence shown here is derived from an EMBL/GenBank/DDBJ whole genome shotgun (WGS) entry which is preliminary data.</text>
</comment>
<feature type="signal peptide" evidence="1">
    <location>
        <begin position="1"/>
        <end position="24"/>
    </location>
</feature>
<dbReference type="EMBL" id="BNAG01000001">
    <property type="protein sequence ID" value="GHE50332.1"/>
    <property type="molecule type" value="Genomic_DNA"/>
</dbReference>
<keyword evidence="3" id="KW-1185">Reference proteome</keyword>
<organism evidence="2 3">
    <name type="scientific">Roseivirga thermotolerans</name>
    <dbReference type="NCBI Taxonomy" id="1758176"/>
    <lineage>
        <taxon>Bacteria</taxon>
        <taxon>Pseudomonadati</taxon>
        <taxon>Bacteroidota</taxon>
        <taxon>Cytophagia</taxon>
        <taxon>Cytophagales</taxon>
        <taxon>Roseivirgaceae</taxon>
        <taxon>Roseivirga</taxon>
    </lineage>
</organism>
<evidence type="ECO:0000256" key="1">
    <source>
        <dbReference type="SAM" id="SignalP"/>
    </source>
</evidence>
<dbReference type="Proteomes" id="UP000658258">
    <property type="component" value="Unassembled WGS sequence"/>
</dbReference>
<evidence type="ECO:0000313" key="3">
    <source>
        <dbReference type="Proteomes" id="UP000658258"/>
    </source>
</evidence>
<reference evidence="3" key="1">
    <citation type="journal article" date="2019" name="Int. J. Syst. Evol. Microbiol.">
        <title>The Global Catalogue of Microorganisms (GCM) 10K type strain sequencing project: providing services to taxonomists for standard genome sequencing and annotation.</title>
        <authorList>
            <consortium name="The Broad Institute Genomics Platform"/>
            <consortium name="The Broad Institute Genome Sequencing Center for Infectious Disease"/>
            <person name="Wu L."/>
            <person name="Ma J."/>
        </authorList>
    </citation>
    <scope>NUCLEOTIDE SEQUENCE [LARGE SCALE GENOMIC DNA]</scope>
    <source>
        <strain evidence="3">CGMCC 1.15111</strain>
    </source>
</reference>
<accession>A0ABQ3I1S0</accession>
<dbReference type="RefSeq" id="WP_189628146.1">
    <property type="nucleotide sequence ID" value="NZ_BNAG01000001.1"/>
</dbReference>
<feature type="chain" id="PRO_5045904812" evidence="1">
    <location>
        <begin position="25"/>
        <end position="233"/>
    </location>
</feature>
<keyword evidence="1" id="KW-0732">Signal</keyword>
<evidence type="ECO:0000313" key="2">
    <source>
        <dbReference type="EMBL" id="GHE50332.1"/>
    </source>
</evidence>
<sequence>MKGFKKLMACMVICAAFGANDLAAQITPIDYISGAGRFTIRSRVPMNIMIPYEPHLYMDERMTKIELLDGTMIEGFYKYNVENETLEHASSEQIYSLKEVKRFWFLQSGDKPEEAFVNIRLVWPKSEYGGFFKTVKSSEYVWIKYYLEFKPRDYDPVMDMGNPYDRVEMANEFYINLNDVWTAVPQTKGDFFKLMAPYADEAPLKKFMRKNKIKLTEAEDLGKVINWVAKNGK</sequence>
<proteinExistence type="predicted"/>
<name>A0ABQ3I1S0_9BACT</name>
<gene>
    <name evidence="2" type="ORF">GCM10011340_00150</name>
</gene>